<dbReference type="SUPFAM" id="SSF54523">
    <property type="entry name" value="Pili subunits"/>
    <property type="match status" value="1"/>
</dbReference>
<dbReference type="InterPro" id="IPR012902">
    <property type="entry name" value="N_methyl_site"/>
</dbReference>
<evidence type="ECO:0000256" key="5">
    <source>
        <dbReference type="ARBA" id="ARBA00022519"/>
    </source>
</evidence>
<proteinExistence type="inferred from homology"/>
<gene>
    <name evidence="13" type="ORF">DFR38_114132</name>
</gene>
<feature type="transmembrane region" description="Helical" evidence="11">
    <location>
        <begin position="12"/>
        <end position="33"/>
    </location>
</feature>
<evidence type="ECO:0000256" key="10">
    <source>
        <dbReference type="ARBA" id="ARBA00030775"/>
    </source>
</evidence>
<dbReference type="NCBIfam" id="TIGR02532">
    <property type="entry name" value="IV_pilin_GFxxxE"/>
    <property type="match status" value="1"/>
</dbReference>
<dbReference type="Pfam" id="PF07963">
    <property type="entry name" value="N_methyl"/>
    <property type="match status" value="1"/>
</dbReference>
<keyword evidence="4" id="KW-0488">Methylation</keyword>
<comment type="subcellular location">
    <subcellularLocation>
        <location evidence="1">Cell inner membrane</location>
        <topology evidence="1">Single-pass membrane protein</topology>
    </subcellularLocation>
</comment>
<dbReference type="InterPro" id="IPR022346">
    <property type="entry name" value="T2SS_GspH"/>
</dbReference>
<evidence type="ECO:0000256" key="7">
    <source>
        <dbReference type="ARBA" id="ARBA00022989"/>
    </source>
</evidence>
<evidence type="ECO:0000256" key="11">
    <source>
        <dbReference type="SAM" id="Phobius"/>
    </source>
</evidence>
<evidence type="ECO:0000256" key="8">
    <source>
        <dbReference type="ARBA" id="ARBA00023136"/>
    </source>
</evidence>
<keyword evidence="7 11" id="KW-1133">Transmembrane helix</keyword>
<dbReference type="GO" id="GO:0015627">
    <property type="term" value="C:type II protein secretion system complex"/>
    <property type="evidence" value="ECO:0007669"/>
    <property type="project" value="InterPro"/>
</dbReference>
<keyword evidence="6 11" id="KW-0812">Transmembrane</keyword>
<accession>A0A318J4N1</accession>
<evidence type="ECO:0000256" key="4">
    <source>
        <dbReference type="ARBA" id="ARBA00022481"/>
    </source>
</evidence>
<evidence type="ECO:0000313" key="13">
    <source>
        <dbReference type="EMBL" id="PXX43693.1"/>
    </source>
</evidence>
<keyword evidence="14" id="KW-1185">Reference proteome</keyword>
<dbReference type="Pfam" id="PF12019">
    <property type="entry name" value="GspH"/>
    <property type="match status" value="1"/>
</dbReference>
<dbReference type="AlphaFoldDB" id="A0A318J4N1"/>
<dbReference type="OrthoDB" id="8594937at2"/>
<keyword evidence="3" id="KW-1003">Cell membrane</keyword>
<dbReference type="GO" id="GO:0005886">
    <property type="term" value="C:plasma membrane"/>
    <property type="evidence" value="ECO:0007669"/>
    <property type="project" value="UniProtKB-SubCell"/>
</dbReference>
<feature type="domain" description="General secretion pathway GspH" evidence="12">
    <location>
        <begin position="45"/>
        <end position="186"/>
    </location>
</feature>
<sequence length="200" mass="20749">MARFRSANGFTLIEVIVVLAVASILLAIAAPSMSSFVRSNRISSAANDLQQTFLAARSNAVRTGVPVVVCASSSSSSGCDASSFNSGWVVFADLNRNNTLVTGTSVNFGNAIASGTTDLVVLRKMDINSTLRLSVSNASAVTSFRYLPTGRVQMYNGSWTSANSIMVCDDSANAAISKKLTFSSAGRPMPAALSGGESCP</sequence>
<evidence type="ECO:0000256" key="9">
    <source>
        <dbReference type="ARBA" id="ARBA00025772"/>
    </source>
</evidence>
<keyword evidence="5" id="KW-0997">Cell inner membrane</keyword>
<protein>
    <recommendedName>
        <fullName evidence="2">Type II secretion system protein H</fullName>
    </recommendedName>
    <alternativeName>
        <fullName evidence="10">General secretion pathway protein H</fullName>
    </alternativeName>
</protein>
<dbReference type="RefSeq" id="WP_082693592.1">
    <property type="nucleotide sequence ID" value="NZ_LNQU01000122.1"/>
</dbReference>
<evidence type="ECO:0000313" key="14">
    <source>
        <dbReference type="Proteomes" id="UP000248395"/>
    </source>
</evidence>
<evidence type="ECO:0000259" key="12">
    <source>
        <dbReference type="Pfam" id="PF12019"/>
    </source>
</evidence>
<evidence type="ECO:0000256" key="2">
    <source>
        <dbReference type="ARBA" id="ARBA00021549"/>
    </source>
</evidence>
<dbReference type="EMBL" id="QJKC01000014">
    <property type="protein sequence ID" value="PXX43693.1"/>
    <property type="molecule type" value="Genomic_DNA"/>
</dbReference>
<dbReference type="GO" id="GO:0015628">
    <property type="term" value="P:protein secretion by the type II secretion system"/>
    <property type="evidence" value="ECO:0007669"/>
    <property type="project" value="InterPro"/>
</dbReference>
<evidence type="ECO:0000256" key="1">
    <source>
        <dbReference type="ARBA" id="ARBA00004377"/>
    </source>
</evidence>
<evidence type="ECO:0000256" key="3">
    <source>
        <dbReference type="ARBA" id="ARBA00022475"/>
    </source>
</evidence>
<comment type="caution">
    <text evidence="13">The sequence shown here is derived from an EMBL/GenBank/DDBJ whole genome shotgun (WGS) entry which is preliminary data.</text>
</comment>
<name>A0A318J4N1_9NEIS</name>
<dbReference type="Gene3D" id="3.55.40.10">
    <property type="entry name" value="minor pseudopilin epsh domain"/>
    <property type="match status" value="1"/>
</dbReference>
<evidence type="ECO:0000256" key="6">
    <source>
        <dbReference type="ARBA" id="ARBA00022692"/>
    </source>
</evidence>
<comment type="similarity">
    <text evidence="9">Belongs to the GSP H family.</text>
</comment>
<reference evidence="13 14" key="1">
    <citation type="submission" date="2018-05" db="EMBL/GenBank/DDBJ databases">
        <title>Genomic Encyclopedia of Type Strains, Phase IV (KMG-IV): sequencing the most valuable type-strain genomes for metagenomic binning, comparative biology and taxonomic classification.</title>
        <authorList>
            <person name="Goeker M."/>
        </authorList>
    </citation>
    <scope>NUCLEOTIDE SEQUENCE [LARGE SCALE GENOMIC DNA]</scope>
    <source>
        <strain evidence="13 14">DSM 25134</strain>
    </source>
</reference>
<organism evidence="13 14">
    <name type="scientific">Aquitalea magnusonii</name>
    <dbReference type="NCBI Taxonomy" id="332411"/>
    <lineage>
        <taxon>Bacteria</taxon>
        <taxon>Pseudomonadati</taxon>
        <taxon>Pseudomonadota</taxon>
        <taxon>Betaproteobacteria</taxon>
        <taxon>Neisseriales</taxon>
        <taxon>Chromobacteriaceae</taxon>
        <taxon>Aquitalea</taxon>
    </lineage>
</organism>
<dbReference type="Proteomes" id="UP000248395">
    <property type="component" value="Unassembled WGS sequence"/>
</dbReference>
<dbReference type="InterPro" id="IPR045584">
    <property type="entry name" value="Pilin-like"/>
</dbReference>
<keyword evidence="8 11" id="KW-0472">Membrane</keyword>